<dbReference type="OrthoDB" id="2301957at2"/>
<protein>
    <recommendedName>
        <fullName evidence="1">UPF0398 protein JCM9152_1935</fullName>
    </recommendedName>
</protein>
<dbReference type="RefSeq" id="WP_035343293.1">
    <property type="nucleotide sequence ID" value="NZ_BAUU01000012.1"/>
</dbReference>
<comment type="caution">
    <text evidence="2">The sequence shown here is derived from an EMBL/GenBank/DDBJ whole genome shotgun (WGS) entry which is preliminary data.</text>
</comment>
<dbReference type="NCBIfam" id="NF010181">
    <property type="entry name" value="PRK13660.1"/>
    <property type="match status" value="1"/>
</dbReference>
<dbReference type="Gene3D" id="3.40.50.450">
    <property type="match status" value="1"/>
</dbReference>
<evidence type="ECO:0000313" key="2">
    <source>
        <dbReference type="EMBL" id="GAE30527.1"/>
    </source>
</evidence>
<dbReference type="AlphaFoldDB" id="W4QF25"/>
<evidence type="ECO:0000313" key="3">
    <source>
        <dbReference type="Proteomes" id="UP000018895"/>
    </source>
</evidence>
<dbReference type="STRING" id="1236971.JCM9152_1935"/>
<dbReference type="Proteomes" id="UP000018895">
    <property type="component" value="Unassembled WGS sequence"/>
</dbReference>
<dbReference type="SUPFAM" id="SSF102405">
    <property type="entry name" value="MCP/YpsA-like"/>
    <property type="match status" value="1"/>
</dbReference>
<proteinExistence type="inferred from homology"/>
<dbReference type="HAMAP" id="MF_01575">
    <property type="entry name" value="UPF0398"/>
    <property type="match status" value="1"/>
</dbReference>
<gene>
    <name evidence="2" type="ORF">JCM9152_1935</name>
</gene>
<organism evidence="2 3">
    <name type="scientific">Halalkalibacter hemicellulosilyticusJCM 9152</name>
    <dbReference type="NCBI Taxonomy" id="1236971"/>
    <lineage>
        <taxon>Bacteria</taxon>
        <taxon>Bacillati</taxon>
        <taxon>Bacillota</taxon>
        <taxon>Bacilli</taxon>
        <taxon>Bacillales</taxon>
        <taxon>Bacillaceae</taxon>
        <taxon>Halalkalibacter</taxon>
    </lineage>
</organism>
<dbReference type="PANTHER" id="PTHR38440">
    <property type="entry name" value="UPF0398 PROTEIN YPSA"/>
    <property type="match status" value="1"/>
</dbReference>
<dbReference type="PIRSF" id="PIRSF021290">
    <property type="entry name" value="DUF1273"/>
    <property type="match status" value="1"/>
</dbReference>
<dbReference type="PANTHER" id="PTHR38440:SF1">
    <property type="entry name" value="UPF0398 PROTEIN SPR0331"/>
    <property type="match status" value="1"/>
</dbReference>
<evidence type="ECO:0000256" key="1">
    <source>
        <dbReference type="HAMAP-Rule" id="MF_01575"/>
    </source>
</evidence>
<dbReference type="Pfam" id="PF06908">
    <property type="entry name" value="YpsA"/>
    <property type="match status" value="1"/>
</dbReference>
<dbReference type="InterPro" id="IPR010697">
    <property type="entry name" value="YspA"/>
</dbReference>
<comment type="similarity">
    <text evidence="1">Belongs to the UPF0398 family.</text>
</comment>
<reference evidence="2" key="1">
    <citation type="journal article" date="2014" name="Genome Announc.">
        <title>Draft Genome Sequences of Three Alkaliphilic Bacillus Strains, Bacillus wakoensis JCM 9140T, Bacillus akibai JCM 9157T, and Bacillus hemicellulosilyticus JCM 9152T.</title>
        <authorList>
            <person name="Yuki M."/>
            <person name="Oshima K."/>
            <person name="Suda W."/>
            <person name="Oshida Y."/>
            <person name="Kitamura K."/>
            <person name="Iida T."/>
            <person name="Hattori M."/>
            <person name="Ohkuma M."/>
        </authorList>
    </citation>
    <scope>NUCLEOTIDE SEQUENCE [LARGE SCALE GENOMIC DNA]</scope>
    <source>
        <strain evidence="2">JCM 9152</strain>
    </source>
</reference>
<sequence length="192" mass="22482">MKVVAISGYKAHELGIFDSNHVAITYIKKAIENRLRPLCEQGLEWVIISGQLGVELWSAEVVFSLKQEYKDLRLAVLTPYLEQESRWKEETQQYYQSILDRADFNDSISKRPYDNPIQLKQKNEFILSKADGIILFYDEENPGSPRFMFELAKEMTDHGDVELIQITAMDMNELIQEEQFLHSYNHDEPFEN</sequence>
<accession>W4QF25</accession>
<dbReference type="EMBL" id="BAUU01000012">
    <property type="protein sequence ID" value="GAE30527.1"/>
    <property type="molecule type" value="Genomic_DNA"/>
</dbReference>
<keyword evidence="3" id="KW-1185">Reference proteome</keyword>
<name>W4QF25_9BACI</name>